<reference evidence="1 2" key="1">
    <citation type="submission" date="2024-03" db="EMBL/GenBank/DDBJ databases">
        <authorList>
            <person name="Martinez-Hernandez J."/>
        </authorList>
    </citation>
    <scope>NUCLEOTIDE SEQUENCE [LARGE SCALE GENOMIC DNA]</scope>
</reference>
<proteinExistence type="predicted"/>
<dbReference type="EMBL" id="CAXHTB010000012">
    <property type="protein sequence ID" value="CAL0317330.1"/>
    <property type="molecule type" value="Genomic_DNA"/>
</dbReference>
<evidence type="ECO:0000313" key="2">
    <source>
        <dbReference type="Proteomes" id="UP001497480"/>
    </source>
</evidence>
<keyword evidence="2" id="KW-1185">Reference proteome</keyword>
<dbReference type="AlphaFoldDB" id="A0AAV1X6T6"/>
<protein>
    <submittedName>
        <fullName evidence="1">Uncharacterized protein</fullName>
    </submittedName>
</protein>
<gene>
    <name evidence="1" type="ORF">LLUT_LOCUS18390</name>
</gene>
<accession>A0AAV1X6T6</accession>
<evidence type="ECO:0000313" key="1">
    <source>
        <dbReference type="EMBL" id="CAL0317330.1"/>
    </source>
</evidence>
<comment type="caution">
    <text evidence="1">The sequence shown here is derived from an EMBL/GenBank/DDBJ whole genome shotgun (WGS) entry which is preliminary data.</text>
</comment>
<sequence>MDKDMPIGLLVSSLKQVPFCWVVNDRQPNIAQKQIKKTSNSMCFPTKQENVSGEWLYVYKEGFLSEAL</sequence>
<organism evidence="1 2">
    <name type="scientific">Lupinus luteus</name>
    <name type="common">European yellow lupine</name>
    <dbReference type="NCBI Taxonomy" id="3873"/>
    <lineage>
        <taxon>Eukaryota</taxon>
        <taxon>Viridiplantae</taxon>
        <taxon>Streptophyta</taxon>
        <taxon>Embryophyta</taxon>
        <taxon>Tracheophyta</taxon>
        <taxon>Spermatophyta</taxon>
        <taxon>Magnoliopsida</taxon>
        <taxon>eudicotyledons</taxon>
        <taxon>Gunneridae</taxon>
        <taxon>Pentapetalae</taxon>
        <taxon>rosids</taxon>
        <taxon>fabids</taxon>
        <taxon>Fabales</taxon>
        <taxon>Fabaceae</taxon>
        <taxon>Papilionoideae</taxon>
        <taxon>50 kb inversion clade</taxon>
        <taxon>genistoids sensu lato</taxon>
        <taxon>core genistoids</taxon>
        <taxon>Genisteae</taxon>
        <taxon>Lupinus</taxon>
    </lineage>
</organism>
<dbReference type="Proteomes" id="UP001497480">
    <property type="component" value="Unassembled WGS sequence"/>
</dbReference>
<name>A0AAV1X6T6_LUPLU</name>